<evidence type="ECO:0000256" key="1">
    <source>
        <dbReference type="SAM" id="Phobius"/>
    </source>
</evidence>
<dbReference type="Proteomes" id="UP001500392">
    <property type="component" value="Unassembled WGS sequence"/>
</dbReference>
<feature type="transmembrane region" description="Helical" evidence="1">
    <location>
        <begin position="211"/>
        <end position="230"/>
    </location>
</feature>
<dbReference type="EMBL" id="BAABDM010000005">
    <property type="protein sequence ID" value="GAA4100511.1"/>
    <property type="molecule type" value="Genomic_DNA"/>
</dbReference>
<dbReference type="RefSeq" id="WP_344937017.1">
    <property type="nucleotide sequence ID" value="NZ_BAABDM010000005.1"/>
</dbReference>
<organism evidence="2 3">
    <name type="scientific">Zhongshania borealis</name>
    <dbReference type="NCBI Taxonomy" id="889488"/>
    <lineage>
        <taxon>Bacteria</taxon>
        <taxon>Pseudomonadati</taxon>
        <taxon>Pseudomonadota</taxon>
        <taxon>Gammaproteobacteria</taxon>
        <taxon>Cellvibrionales</taxon>
        <taxon>Spongiibacteraceae</taxon>
        <taxon>Zhongshania</taxon>
    </lineage>
</organism>
<keyword evidence="1" id="KW-1133">Transmembrane helix</keyword>
<evidence type="ECO:0000313" key="3">
    <source>
        <dbReference type="Proteomes" id="UP001500392"/>
    </source>
</evidence>
<evidence type="ECO:0000313" key="2">
    <source>
        <dbReference type="EMBL" id="GAA4100511.1"/>
    </source>
</evidence>
<comment type="caution">
    <text evidence="2">The sequence shown here is derived from an EMBL/GenBank/DDBJ whole genome shotgun (WGS) entry which is preliminary data.</text>
</comment>
<proteinExistence type="predicted"/>
<accession>A0ABP7X011</accession>
<gene>
    <name evidence="2" type="ORF">GCM10022414_27540</name>
</gene>
<reference evidence="3" key="1">
    <citation type="journal article" date="2019" name="Int. J. Syst. Evol. Microbiol.">
        <title>The Global Catalogue of Microorganisms (GCM) 10K type strain sequencing project: providing services to taxonomists for standard genome sequencing and annotation.</title>
        <authorList>
            <consortium name="The Broad Institute Genomics Platform"/>
            <consortium name="The Broad Institute Genome Sequencing Center for Infectious Disease"/>
            <person name="Wu L."/>
            <person name="Ma J."/>
        </authorList>
    </citation>
    <scope>NUCLEOTIDE SEQUENCE [LARGE SCALE GENOMIC DNA]</scope>
    <source>
        <strain evidence="3">JCM 17304</strain>
    </source>
</reference>
<sequence length="336" mass="37940">MAVEKVDAEELLKAGQMMQDWLRESGNATVRPVDLFISLYEKTRDYIAQGVNVDDAQFTVAELNAVVKGKGEGEDSPEVARKYVVDNLKKYQELVAENRESLDAYLRQHDQHQRIVIASTESQGRHKKHYYLKLEPLADTPKAEKAAALDPRYVQYRVKQLPRPALWAKPFMALTLAGWRRGVFLAGIFALVIGLAGPLIHALILKKLLVWHLYTVSLSAIAFYTIRPIYDVLDRSILKAPDWMYGLSVPSAQLELREIGETDAGRTIRQIRLAVYEGECPICGGRVIIEDGKREFKGRLIGECSRARAEHIYSFDHITKVGVPLRVNAYYLSTVG</sequence>
<protein>
    <submittedName>
        <fullName evidence="2">Uncharacterized protein</fullName>
    </submittedName>
</protein>
<name>A0ABP7X011_9GAMM</name>
<keyword evidence="1" id="KW-0472">Membrane</keyword>
<keyword evidence="1" id="KW-0812">Transmembrane</keyword>
<keyword evidence="3" id="KW-1185">Reference proteome</keyword>
<feature type="transmembrane region" description="Helical" evidence="1">
    <location>
        <begin position="182"/>
        <end position="205"/>
    </location>
</feature>